<accession>A0A9P0C8Z2</accession>
<dbReference type="CDD" id="cd00086">
    <property type="entry name" value="homeodomain"/>
    <property type="match status" value="1"/>
</dbReference>
<name>A0A9P0C8Z2_BEMTA</name>
<dbReference type="Pfam" id="PF00046">
    <property type="entry name" value="Homeodomain"/>
    <property type="match status" value="1"/>
</dbReference>
<evidence type="ECO:0000256" key="4">
    <source>
        <dbReference type="ARBA" id="ARBA00023155"/>
    </source>
</evidence>
<dbReference type="AlphaFoldDB" id="A0A9P0C8Z2"/>
<proteinExistence type="inferred from homology"/>
<evidence type="ECO:0000256" key="7">
    <source>
        <dbReference type="RuleBase" id="RU000682"/>
    </source>
</evidence>
<keyword evidence="11" id="KW-1185">Reference proteome</keyword>
<dbReference type="InterPro" id="IPR001356">
    <property type="entry name" value="HD"/>
</dbReference>
<dbReference type="GO" id="GO:0005634">
    <property type="term" value="C:nucleus"/>
    <property type="evidence" value="ECO:0007669"/>
    <property type="project" value="UniProtKB-SubCell"/>
</dbReference>
<feature type="compositionally biased region" description="Pro residues" evidence="8">
    <location>
        <begin position="222"/>
        <end position="243"/>
    </location>
</feature>
<dbReference type="SMART" id="SM00389">
    <property type="entry name" value="HOX"/>
    <property type="match status" value="1"/>
</dbReference>
<dbReference type="InterPro" id="IPR017970">
    <property type="entry name" value="Homeobox_CS"/>
</dbReference>
<keyword evidence="5 7" id="KW-0539">Nucleus</keyword>
<feature type="region of interest" description="Disordered" evidence="8">
    <location>
        <begin position="289"/>
        <end position="361"/>
    </location>
</feature>
<evidence type="ECO:0000256" key="3">
    <source>
        <dbReference type="ARBA" id="ARBA00023125"/>
    </source>
</evidence>
<keyword evidence="2" id="KW-0217">Developmental protein</keyword>
<evidence type="ECO:0000256" key="8">
    <source>
        <dbReference type="SAM" id="MobiDB-lite"/>
    </source>
</evidence>
<reference evidence="10" key="1">
    <citation type="submission" date="2021-12" db="EMBL/GenBank/DDBJ databases">
        <authorList>
            <person name="King R."/>
        </authorList>
    </citation>
    <scope>NUCLEOTIDE SEQUENCE</scope>
</reference>
<evidence type="ECO:0000313" key="11">
    <source>
        <dbReference type="Proteomes" id="UP001152759"/>
    </source>
</evidence>
<evidence type="ECO:0000256" key="1">
    <source>
        <dbReference type="ARBA" id="ARBA00004123"/>
    </source>
</evidence>
<dbReference type="SUPFAM" id="SSF46689">
    <property type="entry name" value="Homeodomain-like"/>
    <property type="match status" value="1"/>
</dbReference>
<sequence>MHPFRVLPNNKLMHGELNKLGDEVNGNLKQRVPYHESMVDILSSSCKKTFENYSSDFSHQHPVTVSAPIDSPPERRTPPNSGIFSSKSSRNEKGEVENNLDPGIRRYRTAFTRDQLARLEKEFYRENYVSRPRRCELAAQLSLPESTIKVWFQNRRMKDKRQRLAMAWPYALYTDPAIAASILQAAAASAAGAGGIAAMAASTYPYSTLCYPLHPRFTPYSMPRPPGAEPPPPHPPPPPPPGMPFICQPSPTHSEPRASPPGGPPPTGNCDGSVSCLCGIVNCVTTVTSPRFPPPTSNPRYSPPMSRPGSSSPAKNDPAPGSPTFNARMESSPKKPVAEPGLKKLFQPYRVDPADKPFLVH</sequence>
<dbReference type="PANTHER" id="PTHR46294">
    <property type="entry name" value="SEGMENTATION PROTEIN EVEN-SKIPPED"/>
    <property type="match status" value="1"/>
</dbReference>
<dbReference type="PRINTS" id="PR00024">
    <property type="entry name" value="HOMEOBOX"/>
</dbReference>
<feature type="region of interest" description="Disordered" evidence="8">
    <location>
        <begin position="61"/>
        <end position="98"/>
    </location>
</feature>
<organism evidence="10 11">
    <name type="scientific">Bemisia tabaci</name>
    <name type="common">Sweetpotato whitefly</name>
    <name type="synonym">Aleurodes tabaci</name>
    <dbReference type="NCBI Taxonomy" id="7038"/>
    <lineage>
        <taxon>Eukaryota</taxon>
        <taxon>Metazoa</taxon>
        <taxon>Ecdysozoa</taxon>
        <taxon>Arthropoda</taxon>
        <taxon>Hexapoda</taxon>
        <taxon>Insecta</taxon>
        <taxon>Pterygota</taxon>
        <taxon>Neoptera</taxon>
        <taxon>Paraneoptera</taxon>
        <taxon>Hemiptera</taxon>
        <taxon>Sternorrhyncha</taxon>
        <taxon>Aleyrodoidea</taxon>
        <taxon>Aleyrodidae</taxon>
        <taxon>Aleyrodinae</taxon>
        <taxon>Bemisia</taxon>
    </lineage>
</organism>
<comment type="similarity">
    <text evidence="6">Belongs to the even-skipped homeobox family.</text>
</comment>
<protein>
    <recommendedName>
        <fullName evidence="9">Homeobox domain-containing protein</fullName>
    </recommendedName>
</protein>
<evidence type="ECO:0000313" key="10">
    <source>
        <dbReference type="EMBL" id="CAH0766648.1"/>
    </source>
</evidence>
<feature type="compositionally biased region" description="Pro residues" evidence="8">
    <location>
        <begin position="291"/>
        <end position="306"/>
    </location>
</feature>
<dbReference type="InterPro" id="IPR052002">
    <property type="entry name" value="Even-skipped_HD"/>
</dbReference>
<dbReference type="GO" id="GO:0000978">
    <property type="term" value="F:RNA polymerase II cis-regulatory region sequence-specific DNA binding"/>
    <property type="evidence" value="ECO:0007669"/>
    <property type="project" value="TreeGrafter"/>
</dbReference>
<dbReference type="PANTHER" id="PTHR46294:SF4">
    <property type="entry name" value="SEGMENTATION PROTEIN EVEN-SKIPPED"/>
    <property type="match status" value="1"/>
</dbReference>
<feature type="compositionally biased region" description="Polar residues" evidence="8">
    <location>
        <begin position="78"/>
        <end position="88"/>
    </location>
</feature>
<evidence type="ECO:0000256" key="5">
    <source>
        <dbReference type="ARBA" id="ARBA00023242"/>
    </source>
</evidence>
<evidence type="ECO:0000259" key="9">
    <source>
        <dbReference type="SMART" id="SM00389"/>
    </source>
</evidence>
<dbReference type="GO" id="GO:0000981">
    <property type="term" value="F:DNA-binding transcription factor activity, RNA polymerase II-specific"/>
    <property type="evidence" value="ECO:0007669"/>
    <property type="project" value="InterPro"/>
</dbReference>
<feature type="domain" description="Homeobox" evidence="9">
    <location>
        <begin position="104"/>
        <end position="166"/>
    </location>
</feature>
<keyword evidence="4 7" id="KW-0371">Homeobox</keyword>
<dbReference type="FunFam" id="1.10.10.60:FF:000256">
    <property type="entry name" value="Even-skipped homeobox 1"/>
    <property type="match status" value="1"/>
</dbReference>
<dbReference type="EMBL" id="OU963863">
    <property type="protein sequence ID" value="CAH0766648.1"/>
    <property type="molecule type" value="Genomic_DNA"/>
</dbReference>
<evidence type="ECO:0000256" key="2">
    <source>
        <dbReference type="ARBA" id="ARBA00022473"/>
    </source>
</evidence>
<feature type="region of interest" description="Disordered" evidence="8">
    <location>
        <begin position="222"/>
        <end position="266"/>
    </location>
</feature>
<dbReference type="Proteomes" id="UP001152759">
    <property type="component" value="Chromosome 2"/>
</dbReference>
<dbReference type="Gene3D" id="1.10.10.60">
    <property type="entry name" value="Homeodomain-like"/>
    <property type="match status" value="1"/>
</dbReference>
<dbReference type="PROSITE" id="PS00027">
    <property type="entry name" value="HOMEOBOX_1"/>
    <property type="match status" value="1"/>
</dbReference>
<gene>
    <name evidence="10" type="ORF">BEMITA_LOCUS4391</name>
</gene>
<comment type="subcellular location">
    <subcellularLocation>
        <location evidence="1 7">Nucleus</location>
    </subcellularLocation>
</comment>
<dbReference type="InterPro" id="IPR020479">
    <property type="entry name" value="HD_metazoa"/>
</dbReference>
<evidence type="ECO:0000256" key="6">
    <source>
        <dbReference type="ARBA" id="ARBA00038449"/>
    </source>
</evidence>
<keyword evidence="3 7" id="KW-0238">DNA-binding</keyword>
<dbReference type="InterPro" id="IPR009057">
    <property type="entry name" value="Homeodomain-like_sf"/>
</dbReference>